<reference evidence="1 2" key="1">
    <citation type="journal article" date="2016" name="Nat. Commun.">
        <title>Thousands of microbial genomes shed light on interconnected biogeochemical processes in an aquifer system.</title>
        <authorList>
            <person name="Anantharaman K."/>
            <person name="Brown C.T."/>
            <person name="Hug L.A."/>
            <person name="Sharon I."/>
            <person name="Castelle C.J."/>
            <person name="Probst A.J."/>
            <person name="Thomas B.C."/>
            <person name="Singh A."/>
            <person name="Wilkins M.J."/>
            <person name="Karaoz U."/>
            <person name="Brodie E.L."/>
            <person name="Williams K.H."/>
            <person name="Hubbard S.S."/>
            <person name="Banfield J.F."/>
        </authorList>
    </citation>
    <scope>NUCLEOTIDE SEQUENCE [LARGE SCALE GENOMIC DNA]</scope>
    <source>
        <strain evidence="2">RIFCSPLOWO2_12_FULL_64_10</strain>
    </source>
</reference>
<proteinExistence type="predicted"/>
<protein>
    <recommendedName>
        <fullName evidence="3">Phospholipase C/D domain-containing protein</fullName>
    </recommendedName>
</protein>
<dbReference type="AlphaFoldDB" id="A0A1F6D5E5"/>
<dbReference type="EMBL" id="MFKF01000039">
    <property type="protein sequence ID" value="OGG56262.1"/>
    <property type="molecule type" value="Genomic_DNA"/>
</dbReference>
<accession>A0A1F6D5E5</accession>
<evidence type="ECO:0008006" key="3">
    <source>
        <dbReference type="Google" id="ProtNLM"/>
    </source>
</evidence>
<evidence type="ECO:0000313" key="1">
    <source>
        <dbReference type="EMBL" id="OGG56262.1"/>
    </source>
</evidence>
<comment type="caution">
    <text evidence="1">The sequence shown here is derived from an EMBL/GenBank/DDBJ whole genome shotgun (WGS) entry which is preliminary data.</text>
</comment>
<sequence>MSENVTHTAVLDDCFRLMLASDEVCEAFKEVGRTQRGFARLGGVTRSGDRFTVQLLTDFRARWKTRRPEDRLEPKLGFALGWLCHRAADRQMKPVFREAEPGRTESPSECSVYHDAFLFREVYAGGKEGPYQSGMFEEGPAGAEDLFRTLLQRALVGLHTFIPDREDVEGWLGRLFALQQGFEVDLKRYAAAISRPDPEKVRRFITAVNFYDATEPIIAAARGIQRGEPVTAGQVREAARAEALSHYAQALRMGYGYLCAASDFFAGDMSPEALRERLDVGRPGRDGKGV</sequence>
<dbReference type="Proteomes" id="UP000178606">
    <property type="component" value="Unassembled WGS sequence"/>
</dbReference>
<evidence type="ECO:0000313" key="2">
    <source>
        <dbReference type="Proteomes" id="UP000178606"/>
    </source>
</evidence>
<name>A0A1F6D5E5_HANXR</name>
<gene>
    <name evidence="1" type="ORF">A3F84_10340</name>
</gene>
<organism evidence="1 2">
    <name type="scientific">Handelsmanbacteria sp. (strain RIFCSPLOWO2_12_FULL_64_10)</name>
    <dbReference type="NCBI Taxonomy" id="1817868"/>
    <lineage>
        <taxon>Bacteria</taxon>
        <taxon>Candidatus Handelsmaniibacteriota</taxon>
    </lineage>
</organism>